<evidence type="ECO:0000313" key="12">
    <source>
        <dbReference type="Proteomes" id="UP000244173"/>
    </source>
</evidence>
<dbReference type="PANTHER" id="PTHR32089">
    <property type="entry name" value="METHYL-ACCEPTING CHEMOTAXIS PROTEIN MCPB"/>
    <property type="match status" value="1"/>
</dbReference>
<dbReference type="Gene3D" id="3.30.450.20">
    <property type="entry name" value="PAS domain"/>
    <property type="match status" value="1"/>
</dbReference>
<sequence length="540" mass="57209">MFASMSLKKRMIGIGLIALAGLLVLGVWSALHERSKTYDERMIMLKSLVESARSQVGYYQGLEKKGKLSAQQARDQAREALRATKFQGDNYFFIYTYDGITVLLPPSPEKEGQSRIDVKDAKGVPLIRNIVAAGRAGGDFTAYDYPRAGQTEASPKMAYATNIDGWNWVIGAGLYVDDIDAAFRHSLLMFGVVILVLAVAVFGVILFISQSVLRQLGGEPVHAMQVMKQVAGGDLTVELKTARNDSLLAELNGLIQALRSLIAEIHSGAEHISTASRHIRASSSTVAEAATSQVASTQGMAAAMEELTVSISHISDNASETEQFANTTVNAAALGEKQVNAAVASMGMLSAAIHEAVERINGLDHRAREVGSIAATIKDIADQTNLLALNAAIEAARAGETGRGFAVVADEVRKLAERTSSATSEIERTLSAIQTETEGAVGAMHHAATQADHSVGEVSQSADVLKKIADGAAQASQLVADVASAAREQRSASNSLAQQVENIAQAAEETSGSMTATATSASELEQVATTLHRAVRRFQC</sequence>
<protein>
    <submittedName>
        <fullName evidence="11">Methyl-accepting chemotaxis protein</fullName>
    </submittedName>
</protein>
<reference evidence="11 12" key="1">
    <citation type="submission" date="2018-04" db="EMBL/GenBank/DDBJ databases">
        <title>Denitrifier Microvirgula.</title>
        <authorList>
            <person name="Anderson E."/>
            <person name="Jang J."/>
            <person name="Ishii S."/>
        </authorList>
    </citation>
    <scope>NUCLEOTIDE SEQUENCE [LARGE SCALE GENOMIC DNA]</scope>
    <source>
        <strain evidence="11 12">BE2.4</strain>
    </source>
</reference>
<keyword evidence="4 9" id="KW-1133">Transmembrane helix</keyword>
<dbReference type="SMART" id="SM00283">
    <property type="entry name" value="MA"/>
    <property type="match status" value="1"/>
</dbReference>
<dbReference type="FunFam" id="1.10.287.950:FF:000001">
    <property type="entry name" value="Methyl-accepting chemotaxis sensory transducer"/>
    <property type="match status" value="1"/>
</dbReference>
<feature type="transmembrane region" description="Helical" evidence="9">
    <location>
        <begin position="187"/>
        <end position="208"/>
    </location>
</feature>
<keyword evidence="12" id="KW-1185">Reference proteome</keyword>
<evidence type="ECO:0000256" key="1">
    <source>
        <dbReference type="ARBA" id="ARBA00004651"/>
    </source>
</evidence>
<dbReference type="Gene3D" id="1.10.287.950">
    <property type="entry name" value="Methyl-accepting chemotaxis protein"/>
    <property type="match status" value="1"/>
</dbReference>
<dbReference type="GO" id="GO:0007165">
    <property type="term" value="P:signal transduction"/>
    <property type="evidence" value="ECO:0007669"/>
    <property type="project" value="UniProtKB-KW"/>
</dbReference>
<name>A0A2S0PE45_9NEIS</name>
<dbReference type="SMART" id="SM01049">
    <property type="entry name" value="Cache_2"/>
    <property type="match status" value="1"/>
</dbReference>
<dbReference type="SUPFAM" id="SSF58104">
    <property type="entry name" value="Methyl-accepting chemotaxis protein (MCP) signaling domain"/>
    <property type="match status" value="1"/>
</dbReference>
<evidence type="ECO:0000256" key="5">
    <source>
        <dbReference type="ARBA" id="ARBA00023136"/>
    </source>
</evidence>
<keyword evidence="3 9" id="KW-0812">Transmembrane</keyword>
<evidence type="ECO:0000256" key="7">
    <source>
        <dbReference type="ARBA" id="ARBA00029447"/>
    </source>
</evidence>
<evidence type="ECO:0000256" key="2">
    <source>
        <dbReference type="ARBA" id="ARBA00022475"/>
    </source>
</evidence>
<keyword evidence="6 8" id="KW-0807">Transducer</keyword>
<comment type="similarity">
    <text evidence="7">Belongs to the methyl-accepting chemotaxis (MCP) protein family.</text>
</comment>
<dbReference type="GO" id="GO:0006935">
    <property type="term" value="P:chemotaxis"/>
    <property type="evidence" value="ECO:0007669"/>
    <property type="project" value="UniProtKB-ARBA"/>
</dbReference>
<keyword evidence="2" id="KW-1003">Cell membrane</keyword>
<evidence type="ECO:0000256" key="4">
    <source>
        <dbReference type="ARBA" id="ARBA00022989"/>
    </source>
</evidence>
<dbReference type="KEGG" id="maer:DAI18_17550"/>
<dbReference type="EMBL" id="CP028519">
    <property type="protein sequence ID" value="AVY95646.1"/>
    <property type="molecule type" value="Genomic_DNA"/>
</dbReference>
<evidence type="ECO:0000259" key="10">
    <source>
        <dbReference type="PROSITE" id="PS50111"/>
    </source>
</evidence>
<gene>
    <name evidence="11" type="ORF">DAI18_17550</name>
</gene>
<dbReference type="OrthoDB" id="8555762at2"/>
<dbReference type="Pfam" id="PF00015">
    <property type="entry name" value="MCPsignal"/>
    <property type="match status" value="1"/>
</dbReference>
<keyword evidence="5 9" id="KW-0472">Membrane</keyword>
<evidence type="ECO:0000256" key="3">
    <source>
        <dbReference type="ARBA" id="ARBA00022692"/>
    </source>
</evidence>
<comment type="subcellular location">
    <subcellularLocation>
        <location evidence="1">Cell membrane</location>
        <topology evidence="1">Multi-pass membrane protein</topology>
    </subcellularLocation>
</comment>
<organism evidence="11 12">
    <name type="scientific">Microvirgula aerodenitrificans</name>
    <dbReference type="NCBI Taxonomy" id="57480"/>
    <lineage>
        <taxon>Bacteria</taxon>
        <taxon>Pseudomonadati</taxon>
        <taxon>Pseudomonadota</taxon>
        <taxon>Betaproteobacteria</taxon>
        <taxon>Neisseriales</taxon>
        <taxon>Aquaspirillaceae</taxon>
        <taxon>Microvirgula</taxon>
    </lineage>
</organism>
<feature type="domain" description="Methyl-accepting transducer" evidence="10">
    <location>
        <begin position="268"/>
        <end position="504"/>
    </location>
</feature>
<dbReference type="Pfam" id="PF17200">
    <property type="entry name" value="sCache_2"/>
    <property type="match status" value="1"/>
</dbReference>
<accession>A0A2S0PE45</accession>
<evidence type="ECO:0000256" key="9">
    <source>
        <dbReference type="SAM" id="Phobius"/>
    </source>
</evidence>
<dbReference type="PROSITE" id="PS50111">
    <property type="entry name" value="CHEMOTAXIS_TRANSDUC_2"/>
    <property type="match status" value="1"/>
</dbReference>
<dbReference type="Proteomes" id="UP000244173">
    <property type="component" value="Chromosome"/>
</dbReference>
<evidence type="ECO:0000256" key="8">
    <source>
        <dbReference type="PROSITE-ProRule" id="PRU00284"/>
    </source>
</evidence>
<dbReference type="GO" id="GO:0005886">
    <property type="term" value="C:plasma membrane"/>
    <property type="evidence" value="ECO:0007669"/>
    <property type="project" value="UniProtKB-SubCell"/>
</dbReference>
<dbReference type="InterPro" id="IPR004089">
    <property type="entry name" value="MCPsignal_dom"/>
</dbReference>
<dbReference type="AlphaFoldDB" id="A0A2S0PE45"/>
<dbReference type="STRING" id="1122240.GCA_000620105_01869"/>
<evidence type="ECO:0000256" key="6">
    <source>
        <dbReference type="ARBA" id="ARBA00023224"/>
    </source>
</evidence>
<evidence type="ECO:0000313" key="11">
    <source>
        <dbReference type="EMBL" id="AVY95646.1"/>
    </source>
</evidence>
<dbReference type="CDD" id="cd11386">
    <property type="entry name" value="MCP_signal"/>
    <property type="match status" value="1"/>
</dbReference>
<dbReference type="InterPro" id="IPR033480">
    <property type="entry name" value="sCache_2"/>
</dbReference>
<proteinExistence type="inferred from homology"/>
<dbReference type="PANTHER" id="PTHR32089:SF112">
    <property type="entry name" value="LYSOZYME-LIKE PROTEIN-RELATED"/>
    <property type="match status" value="1"/>
</dbReference>